<accession>A0A1H1UI10</accession>
<dbReference type="AlphaFoldDB" id="A0A1H1UI10"/>
<sequence>MQNTGAMARDSAHREIALLRARAQGLFPADAAAPGPVVGALLALQAQDLAAATWAVGARSPGTTLAGVRAAIDAGEIVRSWPMRGTLHFVPGEDLGWMQRLTTARLLQQARLTHERQGLTEPVYEQARQVAVAALSGGRSLGRDAFQALLEQNGIDTAANRGYHLIWHLAQTGTLCWGPTAGNAQELVLLDEWVPHPRRLEHEEALGEFLLRYIRGHGPATLADFVWWSKLTVAEAKRGLQVARPQLAERRIGDASYWVAAELDGVAPDAAQRRRFASSAWLLPAFDEYFLGYRDREASAAPEHHERIVPGRNGVFQPIAVAGGRVVGTWRRRMLGTAAAGQRLGIDVVPFEAVSAAQAAGLRRAGERYARFRELRLGEFNLGDFNPGELRVGDTAAQ</sequence>
<keyword evidence="2" id="KW-1185">Reference proteome</keyword>
<dbReference type="EMBL" id="LT629742">
    <property type="protein sequence ID" value="SDS72145.1"/>
    <property type="molecule type" value="Genomic_DNA"/>
</dbReference>
<protein>
    <submittedName>
        <fullName evidence="1">Winged helix DNA-binding domain-containing protein</fullName>
    </submittedName>
</protein>
<dbReference type="InterPro" id="IPR009351">
    <property type="entry name" value="AlkZ-like"/>
</dbReference>
<name>A0A1H1UI10_9MICO</name>
<gene>
    <name evidence="1" type="ORF">SAMN04489834_2014</name>
</gene>
<evidence type="ECO:0000313" key="1">
    <source>
        <dbReference type="EMBL" id="SDS72145.1"/>
    </source>
</evidence>
<dbReference type="STRING" id="412690.SAMN04489834_2014"/>
<organism evidence="1 2">
    <name type="scientific">Microterricola viridarii</name>
    <dbReference type="NCBI Taxonomy" id="412690"/>
    <lineage>
        <taxon>Bacteria</taxon>
        <taxon>Bacillati</taxon>
        <taxon>Actinomycetota</taxon>
        <taxon>Actinomycetes</taxon>
        <taxon>Micrococcales</taxon>
        <taxon>Microbacteriaceae</taxon>
        <taxon>Microterricola</taxon>
    </lineage>
</organism>
<reference evidence="2" key="1">
    <citation type="submission" date="2016-10" db="EMBL/GenBank/DDBJ databases">
        <authorList>
            <person name="Varghese N."/>
            <person name="Submissions S."/>
        </authorList>
    </citation>
    <scope>NUCLEOTIDE SEQUENCE [LARGE SCALE GENOMIC DNA]</scope>
    <source>
        <strain evidence="2">DSM 21772</strain>
    </source>
</reference>
<dbReference type="Pfam" id="PF06224">
    <property type="entry name" value="AlkZ-like"/>
    <property type="match status" value="1"/>
</dbReference>
<evidence type="ECO:0000313" key="2">
    <source>
        <dbReference type="Proteomes" id="UP000181956"/>
    </source>
</evidence>
<dbReference type="Proteomes" id="UP000181956">
    <property type="component" value="Chromosome I"/>
</dbReference>
<dbReference type="PANTHER" id="PTHR38479">
    <property type="entry name" value="LMO0824 PROTEIN"/>
    <property type="match status" value="1"/>
</dbReference>
<dbReference type="GO" id="GO:0003677">
    <property type="term" value="F:DNA binding"/>
    <property type="evidence" value="ECO:0007669"/>
    <property type="project" value="UniProtKB-KW"/>
</dbReference>
<keyword evidence="1" id="KW-0238">DNA-binding</keyword>
<proteinExistence type="predicted"/>
<dbReference type="PANTHER" id="PTHR38479:SF2">
    <property type="entry name" value="WINGED HELIX DNA-BINDING DOMAIN-CONTAINING PROTEIN"/>
    <property type="match status" value="1"/>
</dbReference>
<dbReference type="OrthoDB" id="9148135at2"/>